<dbReference type="SUPFAM" id="SSF54001">
    <property type="entry name" value="Cysteine proteinases"/>
    <property type="match status" value="1"/>
</dbReference>
<name>A0A6L6QCT0_9BURK</name>
<dbReference type="Proteomes" id="UP000472320">
    <property type="component" value="Unassembled WGS sequence"/>
</dbReference>
<dbReference type="Gene3D" id="1.10.3670.10">
    <property type="entry name" value="Putative xylanase like domain"/>
    <property type="match status" value="1"/>
</dbReference>
<organism evidence="1 2">
    <name type="scientific">Massilia eburnea</name>
    <dbReference type="NCBI Taxonomy" id="1776165"/>
    <lineage>
        <taxon>Bacteria</taxon>
        <taxon>Pseudomonadati</taxon>
        <taxon>Pseudomonadota</taxon>
        <taxon>Betaproteobacteria</taxon>
        <taxon>Burkholderiales</taxon>
        <taxon>Oxalobacteraceae</taxon>
        <taxon>Telluria group</taxon>
        <taxon>Massilia</taxon>
    </lineage>
</organism>
<reference evidence="1 2" key="1">
    <citation type="submission" date="2019-11" db="EMBL/GenBank/DDBJ databases">
        <title>Type strains purchased from KCTC, JCM and DSMZ.</title>
        <authorList>
            <person name="Lu H."/>
        </authorList>
    </citation>
    <scope>NUCLEOTIDE SEQUENCE [LARGE SCALE GENOMIC DNA]</scope>
    <source>
        <strain evidence="1 2">JCM 31587</strain>
    </source>
</reference>
<gene>
    <name evidence="1" type="ORF">GM658_03250</name>
</gene>
<protein>
    <submittedName>
        <fullName evidence="1">DUF1460 domain-containing protein</fullName>
    </submittedName>
</protein>
<dbReference type="AlphaFoldDB" id="A0A6L6QCT0"/>
<proteinExistence type="predicted"/>
<sequence length="276" mass="31054">MSFLASVMLAAALGAAAEPKQIYQMTPQEAGAFIAEQRRAEPDLRKRIAAIGRRNIGQPYKLNLLGEFPYELHDTLPMYSLEASDCLVFAEHTYAMALSGSWEEFFWTLQRIRYKDGVIGVASRNHYMEVDWNTSNRWLLTDASNGASYAMHVDRALFLKTQHHVQRDIPVQDSVQAYLPVAQAMAQFSTLDEGDMVEVVSVRKGQHMVTHVGLVVLDTQGQRRFLHSSAPQVREEPFEDFIARTQARASNGLAGFKFLRLNDHIVVPPAAPQPRP</sequence>
<keyword evidence="2" id="KW-1185">Reference proteome</keyword>
<dbReference type="Pfam" id="PF07313">
    <property type="entry name" value="AmiA-like"/>
    <property type="match status" value="1"/>
</dbReference>
<evidence type="ECO:0000313" key="2">
    <source>
        <dbReference type="Proteomes" id="UP000472320"/>
    </source>
</evidence>
<dbReference type="InterPro" id="IPR010846">
    <property type="entry name" value="AmiA-like"/>
</dbReference>
<dbReference type="OrthoDB" id="8740273at2"/>
<dbReference type="InterPro" id="IPR038765">
    <property type="entry name" value="Papain-like_cys_pep_sf"/>
</dbReference>
<evidence type="ECO:0000313" key="1">
    <source>
        <dbReference type="EMBL" id="MTW09607.1"/>
    </source>
</evidence>
<comment type="caution">
    <text evidence="1">The sequence shown here is derived from an EMBL/GenBank/DDBJ whole genome shotgun (WGS) entry which is preliminary data.</text>
</comment>
<dbReference type="RefSeq" id="WP_155452587.1">
    <property type="nucleotide sequence ID" value="NZ_WNKX01000002.1"/>
</dbReference>
<dbReference type="Gene3D" id="2.30.260.10">
    <property type="entry name" value="putative xylanase like domain"/>
    <property type="match status" value="1"/>
</dbReference>
<dbReference type="EMBL" id="WNKX01000002">
    <property type="protein sequence ID" value="MTW09607.1"/>
    <property type="molecule type" value="Genomic_DNA"/>
</dbReference>
<accession>A0A6L6QCT0</accession>